<dbReference type="OrthoDB" id="1364277at2"/>
<name>A0A0C5WEZ1_9FLAO</name>
<gene>
    <name evidence="2" type="ORF">AW14_03500</name>
</gene>
<keyword evidence="3" id="KW-1185">Reference proteome</keyword>
<dbReference type="Proteomes" id="UP000032229">
    <property type="component" value="Chromosome"/>
</dbReference>
<sequence>MKFIKYILYSFVIVFSFLQCKSAAHLANNHSSILFGFVYYKDSVSSTFNIKEGFNIYIPMASNAHHITLDSIYFKGRLSKLSKINDSLYTGFIKNENTRKPDIVMSSNPLKEYGNAVPKIPKKQSFQLKENACMVSYKDKQTTKWIKIENMSFKPLF</sequence>
<keyword evidence="1" id="KW-0732">Signal</keyword>
<dbReference type="STRING" id="1454006.AW14_03500"/>
<organism evidence="2 3">
    <name type="scientific">Siansivirga zeaxanthinifaciens CC-SAMT-1</name>
    <dbReference type="NCBI Taxonomy" id="1454006"/>
    <lineage>
        <taxon>Bacteria</taxon>
        <taxon>Pseudomonadati</taxon>
        <taxon>Bacteroidota</taxon>
        <taxon>Flavobacteriia</taxon>
        <taxon>Flavobacteriales</taxon>
        <taxon>Flavobacteriaceae</taxon>
        <taxon>Siansivirga</taxon>
    </lineage>
</organism>
<evidence type="ECO:0000256" key="1">
    <source>
        <dbReference type="SAM" id="SignalP"/>
    </source>
</evidence>
<proteinExistence type="predicted"/>
<dbReference type="KEGG" id="sze:AW14_03500"/>
<evidence type="ECO:0008006" key="4">
    <source>
        <dbReference type="Google" id="ProtNLM"/>
    </source>
</evidence>
<reference evidence="2 3" key="1">
    <citation type="submission" date="2014-02" db="EMBL/GenBank/DDBJ databases">
        <authorList>
            <person name="Young C.-C."/>
            <person name="Hameed A."/>
            <person name="Huang H.-C."/>
            <person name="Shahina M."/>
        </authorList>
    </citation>
    <scope>NUCLEOTIDE SEQUENCE [LARGE SCALE GENOMIC DNA]</scope>
    <source>
        <strain evidence="2 3">CC-SAMT-1</strain>
    </source>
</reference>
<feature type="chain" id="PRO_5002184338" description="Lipoprotein" evidence="1">
    <location>
        <begin position="27"/>
        <end position="157"/>
    </location>
</feature>
<dbReference type="AlphaFoldDB" id="A0A0C5WEZ1"/>
<dbReference type="EMBL" id="CP007202">
    <property type="protein sequence ID" value="AJR04762.1"/>
    <property type="molecule type" value="Genomic_DNA"/>
</dbReference>
<evidence type="ECO:0000313" key="3">
    <source>
        <dbReference type="Proteomes" id="UP000032229"/>
    </source>
</evidence>
<feature type="signal peptide" evidence="1">
    <location>
        <begin position="1"/>
        <end position="26"/>
    </location>
</feature>
<protein>
    <recommendedName>
        <fullName evidence="4">Lipoprotein</fullName>
    </recommendedName>
</protein>
<evidence type="ECO:0000313" key="2">
    <source>
        <dbReference type="EMBL" id="AJR04762.1"/>
    </source>
</evidence>
<dbReference type="HOGENOM" id="CLU_133190_0_0_10"/>
<accession>A0A0C5WEZ1</accession>
<dbReference type="RefSeq" id="WP_044637541.1">
    <property type="nucleotide sequence ID" value="NZ_CP007202.1"/>
</dbReference>